<reference evidence="2 3" key="1">
    <citation type="journal article" date="2015" name="Genome Biol. Evol.">
        <title>Comparative Genomics of a Bacterivorous Green Alga Reveals Evolutionary Causalities and Consequences of Phago-Mixotrophic Mode of Nutrition.</title>
        <authorList>
            <person name="Burns J.A."/>
            <person name="Paasch A."/>
            <person name="Narechania A."/>
            <person name="Kim E."/>
        </authorList>
    </citation>
    <scope>NUCLEOTIDE SEQUENCE [LARGE SCALE GENOMIC DNA]</scope>
    <source>
        <strain evidence="2 3">PLY_AMNH</strain>
    </source>
</reference>
<feature type="compositionally biased region" description="Polar residues" evidence="1">
    <location>
        <begin position="67"/>
        <end position="77"/>
    </location>
</feature>
<dbReference type="AlphaFoldDB" id="A0AAE0H1W8"/>
<gene>
    <name evidence="2" type="ORF">CYMTET_4050</name>
</gene>
<accession>A0AAE0H1W8</accession>
<sequence>MSFSNTPRKTPRTSTSDRERGSTRRDGRQVYMSPQGILSLPSMPPPPPPRVEEPASPPLTTERRVTFSDNEGGSSRLSVRAAEFRPSSNLPGPPTTPRTNAVLARGKGTPIDDLTTVVRGPPSSVRVEREAGSRLLSIPRTQPGALFMQATPIRREPTAVTPAYPDDTAGATTPHTWSGARRMTEHGSLPTPYASNAASGSATRAPYSSTSSGRPLDTPLQENRDPRRVREGGQPGGHPGGQRSDVPDWRHPQRRLGAAPGQPVHPDRQVSDLQEMERDGLITTFRPDSALQNVARTNVLGEYGVTLIGEDAPDKRRPWTAFLVEPCHAD</sequence>
<feature type="compositionally biased region" description="Basic and acidic residues" evidence="1">
    <location>
        <begin position="15"/>
        <end position="28"/>
    </location>
</feature>
<dbReference type="Proteomes" id="UP001190700">
    <property type="component" value="Unassembled WGS sequence"/>
</dbReference>
<proteinExistence type="predicted"/>
<name>A0AAE0H1W8_9CHLO</name>
<protein>
    <submittedName>
        <fullName evidence="2">Uncharacterized protein</fullName>
    </submittedName>
</protein>
<evidence type="ECO:0000256" key="1">
    <source>
        <dbReference type="SAM" id="MobiDB-lite"/>
    </source>
</evidence>
<feature type="compositionally biased region" description="Polar residues" evidence="1">
    <location>
        <begin position="1"/>
        <end position="14"/>
    </location>
</feature>
<feature type="region of interest" description="Disordered" evidence="1">
    <location>
        <begin position="1"/>
        <end position="271"/>
    </location>
</feature>
<evidence type="ECO:0000313" key="2">
    <source>
        <dbReference type="EMBL" id="KAK3288472.1"/>
    </source>
</evidence>
<feature type="compositionally biased region" description="Polar residues" evidence="1">
    <location>
        <begin position="193"/>
        <end position="213"/>
    </location>
</feature>
<feature type="compositionally biased region" description="Basic and acidic residues" evidence="1">
    <location>
        <begin position="222"/>
        <end position="231"/>
    </location>
</feature>
<comment type="caution">
    <text evidence="2">The sequence shown here is derived from an EMBL/GenBank/DDBJ whole genome shotgun (WGS) entry which is preliminary data.</text>
</comment>
<evidence type="ECO:0000313" key="3">
    <source>
        <dbReference type="Proteomes" id="UP001190700"/>
    </source>
</evidence>
<keyword evidence="3" id="KW-1185">Reference proteome</keyword>
<dbReference type="EMBL" id="LGRX02000467">
    <property type="protein sequence ID" value="KAK3288472.1"/>
    <property type="molecule type" value="Genomic_DNA"/>
</dbReference>
<organism evidence="2 3">
    <name type="scientific">Cymbomonas tetramitiformis</name>
    <dbReference type="NCBI Taxonomy" id="36881"/>
    <lineage>
        <taxon>Eukaryota</taxon>
        <taxon>Viridiplantae</taxon>
        <taxon>Chlorophyta</taxon>
        <taxon>Pyramimonadophyceae</taxon>
        <taxon>Pyramimonadales</taxon>
        <taxon>Pyramimonadaceae</taxon>
        <taxon>Cymbomonas</taxon>
    </lineage>
</organism>